<reference evidence="9" key="2">
    <citation type="submission" date="2016-08" db="EMBL/GenBank/DDBJ databases">
        <authorList>
            <person name="Seilhamer J.J."/>
        </authorList>
    </citation>
    <scope>NUCLEOTIDE SEQUENCE [LARGE SCALE GENOMIC DNA]</scope>
    <source>
        <strain evidence="9">F0677</strain>
    </source>
</reference>
<dbReference type="InterPro" id="IPR001991">
    <property type="entry name" value="Na-dicarboxylate_symporter"/>
</dbReference>
<evidence type="ECO:0000256" key="3">
    <source>
        <dbReference type="ARBA" id="ARBA00022475"/>
    </source>
</evidence>
<dbReference type="GO" id="GO:0006835">
    <property type="term" value="P:dicarboxylic acid transport"/>
    <property type="evidence" value="ECO:0007669"/>
    <property type="project" value="UniProtKB-ARBA"/>
</dbReference>
<dbReference type="FunFam" id="1.10.3860.10:FF:000001">
    <property type="entry name" value="C4-dicarboxylate transport protein"/>
    <property type="match status" value="1"/>
</dbReference>
<evidence type="ECO:0000313" key="10">
    <source>
        <dbReference type="EMBL" id="RID94644.1"/>
    </source>
</evidence>
<dbReference type="GO" id="GO:0015293">
    <property type="term" value="F:symporter activity"/>
    <property type="evidence" value="ECO:0007669"/>
    <property type="project" value="UniProtKB-KW"/>
</dbReference>
<evidence type="ECO:0000256" key="4">
    <source>
        <dbReference type="ARBA" id="ARBA00022692"/>
    </source>
</evidence>
<dbReference type="OrthoDB" id="9768885at2"/>
<feature type="transmembrane region" description="Helical" evidence="8">
    <location>
        <begin position="141"/>
        <end position="159"/>
    </location>
</feature>
<evidence type="ECO:0000313" key="11">
    <source>
        <dbReference type="Proteomes" id="UP000094757"/>
    </source>
</evidence>
<proteinExistence type="predicted"/>
<protein>
    <submittedName>
        <fullName evidence="10">Dicarboxylate/amino acid:cation symporter</fullName>
    </submittedName>
    <submittedName>
        <fullName evidence="9">Sodium:dicarboxylate symporter</fullName>
    </submittedName>
</protein>
<accession>A0A1B3WEP5</accession>
<dbReference type="PANTHER" id="PTHR42865">
    <property type="entry name" value="PROTON/GLUTAMATE-ASPARTATE SYMPORTER"/>
    <property type="match status" value="1"/>
</dbReference>
<dbReference type="PANTHER" id="PTHR42865:SF7">
    <property type="entry name" value="PROTON_GLUTAMATE-ASPARTATE SYMPORTER"/>
    <property type="match status" value="1"/>
</dbReference>
<feature type="transmembrane region" description="Helical" evidence="8">
    <location>
        <begin position="286"/>
        <end position="311"/>
    </location>
</feature>
<dbReference type="GO" id="GO:0005886">
    <property type="term" value="C:plasma membrane"/>
    <property type="evidence" value="ECO:0007669"/>
    <property type="project" value="UniProtKB-SubCell"/>
</dbReference>
<keyword evidence="4 8" id="KW-0812">Transmembrane</keyword>
<dbReference type="Pfam" id="PF00375">
    <property type="entry name" value="SDF"/>
    <property type="match status" value="1"/>
</dbReference>
<dbReference type="AlphaFoldDB" id="A0A1B3WEP5"/>
<feature type="transmembrane region" description="Helical" evidence="8">
    <location>
        <begin position="207"/>
        <end position="237"/>
    </location>
</feature>
<dbReference type="EMBL" id="QWKU01000001">
    <property type="protein sequence ID" value="RID94644.1"/>
    <property type="molecule type" value="Genomic_DNA"/>
</dbReference>
<evidence type="ECO:0000313" key="12">
    <source>
        <dbReference type="Proteomes" id="UP000266262"/>
    </source>
</evidence>
<keyword evidence="7 8" id="KW-0472">Membrane</keyword>
<keyword evidence="6 8" id="KW-1133">Transmembrane helix</keyword>
<evidence type="ECO:0000256" key="1">
    <source>
        <dbReference type="ARBA" id="ARBA00004651"/>
    </source>
</evidence>
<dbReference type="Gene3D" id="1.10.3860.10">
    <property type="entry name" value="Sodium:dicarboxylate symporter"/>
    <property type="match status" value="1"/>
</dbReference>
<keyword evidence="2" id="KW-0813">Transport</keyword>
<evidence type="ECO:0000313" key="9">
    <source>
        <dbReference type="EMBL" id="AOH39458.1"/>
    </source>
</evidence>
<keyword evidence="3" id="KW-1003">Cell membrane</keyword>
<evidence type="ECO:0000256" key="2">
    <source>
        <dbReference type="ARBA" id="ARBA00022448"/>
    </source>
</evidence>
<dbReference type="RefSeq" id="WP_022513559.1">
    <property type="nucleotide sequence ID" value="NZ_CP017037.1"/>
</dbReference>
<sequence length="417" mass="43958">MGLSIQIFISLILSVVVGLTLGPDSAPWVKQWIAPVGTIFINLIKMMIVPVIFSSLVTGMTGLGDLKKLGRIGAKTFFIYMGTTAVAILLGFASAFLIQPGVGLDMGAATAPEIKAAPTFMQVLVSMIPANPIASMAKAEILPLIVFSIFIGSGIIAVGGKKGMFLTNLFDAFAEVCYKIIGMIMRLSPIGVFCLLVPVVVTNGPKVLLPLLSVIIAAALGSIAHGLVVYTPIIAFLGKMNPARFYKAMSEAMMIAFTTCSSAGTLPVNMKNLIEKLKVKKEVVSFVLPLGATINMDGTAVYMGVCALFVANVYGVPLTMNQMIMIMFTGTLASIGTAGVPGGGLIMLAMVLQSANLPLEGIALVAGIDRVLDMFRTTLNITGDAAVAVAVDHSEKSSDKELIEKMQEEKEMNSIIK</sequence>
<keyword evidence="5" id="KW-0769">Symport</keyword>
<evidence type="ECO:0000256" key="5">
    <source>
        <dbReference type="ARBA" id="ARBA00022847"/>
    </source>
</evidence>
<dbReference type="Proteomes" id="UP000266262">
    <property type="component" value="Unassembled WGS sequence"/>
</dbReference>
<dbReference type="PRINTS" id="PR00173">
    <property type="entry name" value="EDTRNSPORT"/>
</dbReference>
<name>A0A1B3WEP5_9FIRM</name>
<evidence type="ECO:0000256" key="6">
    <source>
        <dbReference type="ARBA" id="ARBA00022989"/>
    </source>
</evidence>
<evidence type="ECO:0000256" key="8">
    <source>
        <dbReference type="SAM" id="Phobius"/>
    </source>
</evidence>
<gene>
    <name evidence="9" type="ORF">BCB69_05580</name>
    <name evidence="10" type="ORF">DX915_03830</name>
</gene>
<reference evidence="11" key="1">
    <citation type="submission" date="2016-08" db="EMBL/GenBank/DDBJ databases">
        <authorList>
            <person name="Holder M.E."/>
            <person name="Ajami N.J."/>
            <person name="Petrosino J.F."/>
        </authorList>
    </citation>
    <scope>NUCLEOTIDE SEQUENCE [LARGE SCALE GENOMIC DNA]</scope>
    <source>
        <strain evidence="11">F0677</strain>
    </source>
</reference>
<dbReference type="KEGG" id="dpn:BCB69_05580"/>
<feature type="transmembrane region" description="Helical" evidence="8">
    <location>
        <begin position="77"/>
        <end position="98"/>
    </location>
</feature>
<organism evidence="9 11">
    <name type="scientific">Dialister pneumosintes</name>
    <dbReference type="NCBI Taxonomy" id="39950"/>
    <lineage>
        <taxon>Bacteria</taxon>
        <taxon>Bacillati</taxon>
        <taxon>Bacillota</taxon>
        <taxon>Negativicutes</taxon>
        <taxon>Veillonellales</taxon>
        <taxon>Veillonellaceae</taxon>
        <taxon>Dialister</taxon>
    </lineage>
</organism>
<keyword evidence="12" id="KW-1185">Reference proteome</keyword>
<feature type="transmembrane region" description="Helical" evidence="8">
    <location>
        <begin position="180"/>
        <end position="201"/>
    </location>
</feature>
<dbReference type="SUPFAM" id="SSF118215">
    <property type="entry name" value="Proton glutamate symport protein"/>
    <property type="match status" value="1"/>
</dbReference>
<comment type="subcellular location">
    <subcellularLocation>
        <location evidence="1">Cell membrane</location>
        <topology evidence="1">Multi-pass membrane protein</topology>
    </subcellularLocation>
</comment>
<dbReference type="Proteomes" id="UP000094757">
    <property type="component" value="Chromosome"/>
</dbReference>
<feature type="transmembrane region" description="Helical" evidence="8">
    <location>
        <begin position="34"/>
        <end position="57"/>
    </location>
</feature>
<feature type="transmembrane region" description="Helical" evidence="8">
    <location>
        <begin position="323"/>
        <end position="352"/>
    </location>
</feature>
<evidence type="ECO:0000256" key="7">
    <source>
        <dbReference type="ARBA" id="ARBA00023136"/>
    </source>
</evidence>
<dbReference type="InterPro" id="IPR036458">
    <property type="entry name" value="Na:dicarbo_symporter_sf"/>
</dbReference>
<reference evidence="10 12" key="3">
    <citation type="submission" date="2018-08" db="EMBL/GenBank/DDBJ databases">
        <title>Draft genome sequence of Dialister pneumosintes KCOM 1685.</title>
        <authorList>
            <person name="Kook J.-K."/>
            <person name="Park S.-N."/>
            <person name="Lim Y.K."/>
        </authorList>
    </citation>
    <scope>NUCLEOTIDE SEQUENCE [LARGE SCALE GENOMIC DNA]</scope>
    <source>
        <strain evidence="10 12">KCOM 1685</strain>
    </source>
</reference>
<dbReference type="EMBL" id="CP017037">
    <property type="protein sequence ID" value="AOH39458.1"/>
    <property type="molecule type" value="Genomic_DNA"/>
</dbReference>